<dbReference type="GO" id="GO:0005524">
    <property type="term" value="F:ATP binding"/>
    <property type="evidence" value="ECO:0007669"/>
    <property type="project" value="UniProtKB-KW"/>
</dbReference>
<dbReference type="OrthoDB" id="4178024at2759"/>
<proteinExistence type="inferred from homology"/>
<dbReference type="EMBL" id="LCZI01000733">
    <property type="protein sequence ID" value="KKZ64831.1"/>
    <property type="molecule type" value="Genomic_DNA"/>
</dbReference>
<dbReference type="InterPro" id="IPR051931">
    <property type="entry name" value="PAK3-like"/>
</dbReference>
<dbReference type="PANTHER" id="PTHR45832:SF22">
    <property type="entry name" value="SERINE_THREONINE-PROTEIN KINASE SAMKA-RELATED"/>
    <property type="match status" value="1"/>
</dbReference>
<dbReference type="PROSITE" id="PS50011">
    <property type="entry name" value="PROTEIN_KINASE_DOM"/>
    <property type="match status" value="1"/>
</dbReference>
<comment type="caution">
    <text evidence="5">The sequence shown here is derived from an EMBL/GenBank/DDBJ whole genome shotgun (WGS) entry which is preliminary data.</text>
</comment>
<keyword evidence="2" id="KW-0547">Nucleotide-binding</keyword>
<evidence type="ECO:0000256" key="2">
    <source>
        <dbReference type="ARBA" id="ARBA00022741"/>
    </source>
</evidence>
<evidence type="ECO:0000256" key="3">
    <source>
        <dbReference type="ARBA" id="ARBA00022840"/>
    </source>
</evidence>
<dbReference type="VEuPathDB" id="FungiDB:EMCG_09279"/>
<dbReference type="PROSITE" id="PS00108">
    <property type="entry name" value="PROTEIN_KINASE_ST"/>
    <property type="match status" value="1"/>
</dbReference>
<name>A0A0G2J9Z3_9EURO</name>
<dbReference type="GO" id="GO:0004672">
    <property type="term" value="F:protein kinase activity"/>
    <property type="evidence" value="ECO:0007669"/>
    <property type="project" value="InterPro"/>
</dbReference>
<comment type="similarity">
    <text evidence="1">Belongs to the protein kinase superfamily. STE Ser/Thr protein kinase family. STE20 subfamily.</text>
</comment>
<dbReference type="AlphaFoldDB" id="A0A0G2J9Z3"/>
<dbReference type="Pfam" id="PF00069">
    <property type="entry name" value="Pkinase"/>
    <property type="match status" value="1"/>
</dbReference>
<evidence type="ECO:0000313" key="6">
    <source>
        <dbReference type="Proteomes" id="UP000034164"/>
    </source>
</evidence>
<reference evidence="6" key="1">
    <citation type="journal article" date="2015" name="PLoS Genet.">
        <title>The dynamic genome and transcriptome of the human fungal pathogen Blastomyces and close relative Emmonsia.</title>
        <authorList>
            <person name="Munoz J.F."/>
            <person name="Gauthier G.M."/>
            <person name="Desjardins C.A."/>
            <person name="Gallo J.E."/>
            <person name="Holder J."/>
            <person name="Sullivan T.D."/>
            <person name="Marty A.J."/>
            <person name="Carmen J.C."/>
            <person name="Chen Z."/>
            <person name="Ding L."/>
            <person name="Gujja S."/>
            <person name="Magrini V."/>
            <person name="Misas E."/>
            <person name="Mitreva M."/>
            <person name="Priest M."/>
            <person name="Saif S."/>
            <person name="Whiston E.A."/>
            <person name="Young S."/>
            <person name="Zeng Q."/>
            <person name="Goldman W.E."/>
            <person name="Mardis E.R."/>
            <person name="Taylor J.W."/>
            <person name="McEwen J.G."/>
            <person name="Clay O.K."/>
            <person name="Klein B.S."/>
            <person name="Cuomo C.A."/>
        </authorList>
    </citation>
    <scope>NUCLEOTIDE SEQUENCE [LARGE SCALE GENOMIC DNA]</scope>
    <source>
        <strain evidence="6">UAMH 3008</strain>
    </source>
</reference>
<dbReference type="SMART" id="SM00220">
    <property type="entry name" value="S_TKc"/>
    <property type="match status" value="1"/>
</dbReference>
<dbReference type="SUPFAM" id="SSF56112">
    <property type="entry name" value="Protein kinase-like (PK-like)"/>
    <property type="match status" value="1"/>
</dbReference>
<feature type="domain" description="Protein kinase" evidence="4">
    <location>
        <begin position="5"/>
        <end position="315"/>
    </location>
</feature>
<dbReference type="InterPro" id="IPR008271">
    <property type="entry name" value="Ser/Thr_kinase_AS"/>
</dbReference>
<organism evidence="5 6">
    <name type="scientific">[Emmonsia] crescens</name>
    <dbReference type="NCBI Taxonomy" id="73230"/>
    <lineage>
        <taxon>Eukaryota</taxon>
        <taxon>Fungi</taxon>
        <taxon>Dikarya</taxon>
        <taxon>Ascomycota</taxon>
        <taxon>Pezizomycotina</taxon>
        <taxon>Eurotiomycetes</taxon>
        <taxon>Eurotiomycetidae</taxon>
        <taxon>Onygenales</taxon>
        <taxon>Ajellomycetaceae</taxon>
        <taxon>Emergomyces</taxon>
    </lineage>
</organism>
<protein>
    <recommendedName>
        <fullName evidence="4">Protein kinase domain-containing protein</fullName>
    </recommendedName>
</protein>
<dbReference type="InterPro" id="IPR011009">
    <property type="entry name" value="Kinase-like_dom_sf"/>
</dbReference>
<sequence length="321" mass="37059">MSSSLLRLGQTLRGRLGKYVITKQVQETVWLANDQTGQAVVIKGVQGHPRVENERDVLKLFQDKTPLLRPLTDEIEDPPDPTIIVLKHLDDHILNASIKETLNRKELKYVSRQILEALKVLHEANYVHTDVKLDNVFVNYKRHDDVDNGIRFSDVQLGDLGGTYPADSEWAREGTPVGATMWNSPEVIMETPWNTATDIWSFGAVLISLIYGGNFNIFRPKTVGYEHEEYGLEVLKQQFRYFGPFPGKYGEIAGEMTVRAILYLMQEIPRPKTTPFRETTEREVCKKDKEFIEKIMMMDWRDRPTAKDLLEDEWFKEEDGE</sequence>
<accession>A0A0G2J9Z3</accession>
<dbReference type="InterPro" id="IPR000719">
    <property type="entry name" value="Prot_kinase_dom"/>
</dbReference>
<evidence type="ECO:0000313" key="5">
    <source>
        <dbReference type="EMBL" id="KKZ64831.1"/>
    </source>
</evidence>
<keyword evidence="3" id="KW-0067">ATP-binding</keyword>
<gene>
    <name evidence="5" type="ORF">EMCG_09279</name>
</gene>
<dbReference type="Gene3D" id="1.10.510.10">
    <property type="entry name" value="Transferase(Phosphotransferase) domain 1"/>
    <property type="match status" value="1"/>
</dbReference>
<evidence type="ECO:0000256" key="1">
    <source>
        <dbReference type="ARBA" id="ARBA00008874"/>
    </source>
</evidence>
<evidence type="ECO:0000259" key="4">
    <source>
        <dbReference type="PROSITE" id="PS50011"/>
    </source>
</evidence>
<dbReference type="PANTHER" id="PTHR45832">
    <property type="entry name" value="SERINE/THREONINE-PROTEIN KINASE SAMKA-RELATED-RELATED"/>
    <property type="match status" value="1"/>
</dbReference>
<dbReference type="Proteomes" id="UP000034164">
    <property type="component" value="Unassembled WGS sequence"/>
</dbReference>